<evidence type="ECO:0000313" key="8">
    <source>
        <dbReference type="Proteomes" id="UP000236743"/>
    </source>
</evidence>
<dbReference type="EMBL" id="FNUY01000002">
    <property type="protein sequence ID" value="SEF90909.1"/>
    <property type="molecule type" value="Genomic_DNA"/>
</dbReference>
<sequence>MILQRLDRYILKIATVAAIVLLVGLTSVIWVTQALREVDLITGKGQTILIFFTVTLLSLPALIGGIAPVALFMATLYTLNRLNSDSELIVMNAAGVAPHRIARPFLVLTIATSLLVCWMTLSVMPAGFRMLRDLITLIRADFVANVVKEGQFASLDSGVTFHYREKSGDALVGIFMQDRRDPNQPSIYIAERGRTVDVDGSSFLMLEKGTIQRETKHTDTTSIISFERYALNLSALSGDATGGAGEGDGDRVVYKPRERSTWQLLNQDTNEPYYKFQEGRFRAELHNRLSAPLYPIAFMLIAFAAIGEARTTRQGRAVAIQAAILIVGATRIAAYAAWTASVRSSFAAMLLYILPVVAIVLATFVILFAERLRPVLGRMTAPLLLPFTALAAKLRRA</sequence>
<evidence type="ECO:0000256" key="3">
    <source>
        <dbReference type="ARBA" id="ARBA00022692"/>
    </source>
</evidence>
<keyword evidence="8" id="KW-1185">Reference proteome</keyword>
<keyword evidence="3 6" id="KW-0812">Transmembrane</keyword>
<keyword evidence="5 6" id="KW-0472">Membrane</keyword>
<dbReference type="PANTHER" id="PTHR33529:SF6">
    <property type="entry name" value="YJGP_YJGQ FAMILY PERMEASE"/>
    <property type="match status" value="1"/>
</dbReference>
<feature type="transmembrane region" description="Helical" evidence="6">
    <location>
        <begin position="350"/>
        <end position="369"/>
    </location>
</feature>
<evidence type="ECO:0000313" key="7">
    <source>
        <dbReference type="EMBL" id="SEF90909.1"/>
    </source>
</evidence>
<keyword evidence="2" id="KW-1003">Cell membrane</keyword>
<evidence type="ECO:0000256" key="6">
    <source>
        <dbReference type="SAM" id="Phobius"/>
    </source>
</evidence>
<dbReference type="InterPro" id="IPR005495">
    <property type="entry name" value="LptG/LptF_permease"/>
</dbReference>
<evidence type="ECO:0000256" key="4">
    <source>
        <dbReference type="ARBA" id="ARBA00022989"/>
    </source>
</evidence>
<keyword evidence="4 6" id="KW-1133">Transmembrane helix</keyword>
<feature type="transmembrane region" description="Helical" evidence="6">
    <location>
        <begin position="105"/>
        <end position="128"/>
    </location>
</feature>
<feature type="transmembrane region" description="Helical" evidence="6">
    <location>
        <begin position="289"/>
        <end position="306"/>
    </location>
</feature>
<dbReference type="GO" id="GO:0055085">
    <property type="term" value="P:transmembrane transport"/>
    <property type="evidence" value="ECO:0007669"/>
    <property type="project" value="InterPro"/>
</dbReference>
<dbReference type="PANTHER" id="PTHR33529">
    <property type="entry name" value="SLR0882 PROTEIN-RELATED"/>
    <property type="match status" value="1"/>
</dbReference>
<dbReference type="Pfam" id="PF03739">
    <property type="entry name" value="LptF_LptG"/>
    <property type="match status" value="1"/>
</dbReference>
<accession>A0A1H5VUC4</accession>
<feature type="transmembrane region" description="Helical" evidence="6">
    <location>
        <begin position="13"/>
        <end position="35"/>
    </location>
</feature>
<dbReference type="Proteomes" id="UP000236743">
    <property type="component" value="Unassembled WGS sequence"/>
</dbReference>
<name>A0A1H5VUC4_9HYPH</name>
<evidence type="ECO:0000256" key="1">
    <source>
        <dbReference type="ARBA" id="ARBA00004651"/>
    </source>
</evidence>
<dbReference type="GO" id="GO:0043190">
    <property type="term" value="C:ATP-binding cassette (ABC) transporter complex"/>
    <property type="evidence" value="ECO:0007669"/>
    <property type="project" value="InterPro"/>
</dbReference>
<evidence type="ECO:0000256" key="2">
    <source>
        <dbReference type="ARBA" id="ARBA00022475"/>
    </source>
</evidence>
<proteinExistence type="predicted"/>
<reference evidence="7 8" key="1">
    <citation type="submission" date="2016-10" db="EMBL/GenBank/DDBJ databases">
        <authorList>
            <person name="de Groot N.N."/>
        </authorList>
    </citation>
    <scope>NUCLEOTIDE SEQUENCE [LARGE SCALE GENOMIC DNA]</scope>
    <source>
        <strain evidence="7 8">DSM 26656</strain>
    </source>
</reference>
<gene>
    <name evidence="7" type="ORF">SAMN04488115_102441</name>
</gene>
<dbReference type="AlphaFoldDB" id="A0A1H5VUC4"/>
<organism evidence="7 8">
    <name type="scientific">Bosea lathyri</name>
    <dbReference type="NCBI Taxonomy" id="1036778"/>
    <lineage>
        <taxon>Bacteria</taxon>
        <taxon>Pseudomonadati</taxon>
        <taxon>Pseudomonadota</taxon>
        <taxon>Alphaproteobacteria</taxon>
        <taxon>Hyphomicrobiales</taxon>
        <taxon>Boseaceae</taxon>
        <taxon>Bosea</taxon>
    </lineage>
</organism>
<dbReference type="RefSeq" id="WP_244595468.1">
    <property type="nucleotide sequence ID" value="NZ_FNUY01000002.1"/>
</dbReference>
<dbReference type="NCBIfam" id="TIGR04407">
    <property type="entry name" value="LptF_YjgP"/>
    <property type="match status" value="1"/>
</dbReference>
<comment type="subcellular location">
    <subcellularLocation>
        <location evidence="1">Cell membrane</location>
        <topology evidence="1">Multi-pass membrane protein</topology>
    </subcellularLocation>
</comment>
<dbReference type="GO" id="GO:0015920">
    <property type="term" value="P:lipopolysaccharide transport"/>
    <property type="evidence" value="ECO:0007669"/>
    <property type="project" value="TreeGrafter"/>
</dbReference>
<evidence type="ECO:0000256" key="5">
    <source>
        <dbReference type="ARBA" id="ARBA00023136"/>
    </source>
</evidence>
<feature type="transmembrane region" description="Helical" evidence="6">
    <location>
        <begin position="47"/>
        <end position="77"/>
    </location>
</feature>
<protein>
    <submittedName>
        <fullName evidence="7">Lipopolysaccharide export system permease protein</fullName>
    </submittedName>
</protein>
<feature type="transmembrane region" description="Helical" evidence="6">
    <location>
        <begin position="318"/>
        <end position="338"/>
    </location>
</feature>
<dbReference type="InterPro" id="IPR030922">
    <property type="entry name" value="LptF"/>
</dbReference>